<evidence type="ECO:0000313" key="6">
    <source>
        <dbReference type="Proteomes" id="UP000515151"/>
    </source>
</evidence>
<dbReference type="OrthoDB" id="44277at2759"/>
<dbReference type="InterPro" id="IPR029058">
    <property type="entry name" value="AB_hydrolase_fold"/>
</dbReference>
<evidence type="ECO:0000313" key="7">
    <source>
        <dbReference type="RefSeq" id="XP_031382597.1"/>
    </source>
</evidence>
<dbReference type="GeneID" id="116196833"/>
<keyword evidence="2" id="KW-0808">Transferase</keyword>
<dbReference type="InterPro" id="IPR007130">
    <property type="entry name" value="DAGAT"/>
</dbReference>
<dbReference type="Gene3D" id="3.40.50.1820">
    <property type="entry name" value="alpha/beta hydrolase"/>
    <property type="match status" value="1"/>
</dbReference>
<organism evidence="6 7">
    <name type="scientific">Punica granatum</name>
    <name type="common">Pomegranate</name>
    <dbReference type="NCBI Taxonomy" id="22663"/>
    <lineage>
        <taxon>Eukaryota</taxon>
        <taxon>Viridiplantae</taxon>
        <taxon>Streptophyta</taxon>
        <taxon>Embryophyta</taxon>
        <taxon>Tracheophyta</taxon>
        <taxon>Spermatophyta</taxon>
        <taxon>Magnoliopsida</taxon>
        <taxon>eudicotyledons</taxon>
        <taxon>Gunneridae</taxon>
        <taxon>Pentapetalae</taxon>
        <taxon>rosids</taxon>
        <taxon>malvids</taxon>
        <taxon>Myrtales</taxon>
        <taxon>Lythraceae</taxon>
        <taxon>Punica</taxon>
    </lineage>
</organism>
<protein>
    <submittedName>
        <fullName evidence="7">Acyltransferase-like protein At3g26840, chloroplastic isoform X1</fullName>
    </submittedName>
</protein>
<dbReference type="RefSeq" id="XP_031382597.1">
    <property type="nucleotide sequence ID" value="XM_031526737.1"/>
</dbReference>
<dbReference type="PANTHER" id="PTHR22753:SF24">
    <property type="entry name" value="ESTERASE_LIPASE_THIOESTERASE FAMILY PROTEIN"/>
    <property type="match status" value="1"/>
</dbReference>
<accession>A0A6P8CEZ0</accession>
<proteinExistence type="inferred from homology"/>
<dbReference type="CDD" id="cd07987">
    <property type="entry name" value="LPLAT_MGAT-like"/>
    <property type="match status" value="1"/>
</dbReference>
<name>A0A6P8CEZ0_PUNGR</name>
<keyword evidence="6" id="KW-1185">Reference proteome</keyword>
<keyword evidence="3" id="KW-0012">Acyltransferase</keyword>
<evidence type="ECO:0000259" key="5">
    <source>
        <dbReference type="Pfam" id="PF12146"/>
    </source>
</evidence>
<feature type="region of interest" description="Disordered" evidence="4">
    <location>
        <begin position="1"/>
        <end position="20"/>
    </location>
</feature>
<dbReference type="Proteomes" id="UP000515151">
    <property type="component" value="Chromosome 2"/>
</dbReference>
<sequence>MAAAGGSVFASGFPPGIPRHSYPAPRARRLALISSTQRLFAVSTAEQLPSAPTSVPGPTPTTEGELGQNRRHWKDREPNGSAAASPFMEDEGSELEGKKRLEDFFDLAKDLIRSAGGLPRWFSPLECASRINNSPLLLYLPGIDGTGAGLASQHKKLGKIFDVWCLHIPVMDRTPFTDLVKLIEKTVKSESHNSPNRPIYLVGESLGACLALAVAARNPDLDLVLILSNPATSFNASQAQSLVPLLEIMPDQVQLTHPYLLSLMRGDPLNTLRATSEKALPPQEMVAELSKDLLNMSAFISVLADILPKGTFLWKLQMLKSASAYTNSRLHAVKAQTLLLISERDQLLPSQAEASRLYRAVPGCEIRRYEENGHFLFLVCLPALSLSLSENQEDGNGIDLVTTIKGATFYRRGKSQDYISDYLPPTHSEFIKLYESSKWFNDMTAPVMLSTLEDGTIVRGLAGIPYEGPVLLVGYHMLLGLEIIPLMTQFLIERNIHLRGIAHPMLFPKYKEHGSTLSPFFYDAFHIMGAVPVSGANLFKLFSRKSHVLLYPGGAREALHRKGEEYKLFWPEQAEFVRMAAKFGAKIVPFGTVGEDDIGQVVLDYEDLMKIPYYRDQIRRNTEGNVKLRTTATGEVANQDMHLPGVMPKIPGRFYYLFGKPIDTEGRKQELKDRKKSHELYLEVKSEVERCIAYLQDKREGDPYRSIFSRLVYQTVNGSSSDIPTFEL</sequence>
<evidence type="ECO:0000256" key="3">
    <source>
        <dbReference type="ARBA" id="ARBA00023315"/>
    </source>
</evidence>
<dbReference type="SUPFAM" id="SSF53474">
    <property type="entry name" value="alpha/beta-Hydrolases"/>
    <property type="match status" value="1"/>
</dbReference>
<dbReference type="GO" id="GO:0004144">
    <property type="term" value="F:diacylglycerol O-acyltransferase activity"/>
    <property type="evidence" value="ECO:0007669"/>
    <property type="project" value="UniProtKB-ARBA"/>
</dbReference>
<reference evidence="6" key="1">
    <citation type="journal article" date="2020" name="Plant Biotechnol. J.">
        <title>The pomegranate (Punica granatum L.) draft genome dissects genetic divergence between soft- and hard-seeded cultivars.</title>
        <authorList>
            <person name="Luo X."/>
            <person name="Li H."/>
            <person name="Wu Z."/>
            <person name="Yao W."/>
            <person name="Zhao P."/>
            <person name="Cao D."/>
            <person name="Yu H."/>
            <person name="Li K."/>
            <person name="Poudel K."/>
            <person name="Zhao D."/>
            <person name="Zhang F."/>
            <person name="Xia X."/>
            <person name="Chen L."/>
            <person name="Wang Q."/>
            <person name="Jing D."/>
            <person name="Cao S."/>
        </authorList>
    </citation>
    <scope>NUCLEOTIDE SEQUENCE [LARGE SCALE GENOMIC DNA]</scope>
    <source>
        <strain evidence="6">cv. Tunisia</strain>
    </source>
</reference>
<dbReference type="GO" id="GO:0019432">
    <property type="term" value="P:triglyceride biosynthetic process"/>
    <property type="evidence" value="ECO:0007669"/>
    <property type="project" value="UniProtKB-ARBA"/>
</dbReference>
<dbReference type="Pfam" id="PF12146">
    <property type="entry name" value="Hydrolase_4"/>
    <property type="match status" value="1"/>
</dbReference>
<reference evidence="7" key="2">
    <citation type="submission" date="2025-08" db="UniProtKB">
        <authorList>
            <consortium name="RefSeq"/>
        </authorList>
    </citation>
    <scope>IDENTIFICATION</scope>
    <source>
        <tissue evidence="7">Leaf</tissue>
    </source>
</reference>
<dbReference type="Pfam" id="PF03982">
    <property type="entry name" value="DAGAT"/>
    <property type="match status" value="1"/>
</dbReference>
<feature type="compositionally biased region" description="Low complexity" evidence="4">
    <location>
        <begin position="1"/>
        <end position="13"/>
    </location>
</feature>
<dbReference type="GO" id="GO:0016020">
    <property type="term" value="C:membrane"/>
    <property type="evidence" value="ECO:0007669"/>
    <property type="project" value="TreeGrafter"/>
</dbReference>
<evidence type="ECO:0000256" key="2">
    <source>
        <dbReference type="ARBA" id="ARBA00022679"/>
    </source>
</evidence>
<evidence type="ECO:0000256" key="1">
    <source>
        <dbReference type="ARBA" id="ARBA00005420"/>
    </source>
</evidence>
<evidence type="ECO:0000256" key="4">
    <source>
        <dbReference type="SAM" id="MobiDB-lite"/>
    </source>
</evidence>
<gene>
    <name evidence="7" type="primary">LOC116196833</name>
</gene>
<dbReference type="InterPro" id="IPR022742">
    <property type="entry name" value="Hydrolase_4"/>
</dbReference>
<feature type="domain" description="Serine aminopeptidase S33" evidence="5">
    <location>
        <begin position="176"/>
        <end position="377"/>
    </location>
</feature>
<dbReference type="PANTHER" id="PTHR22753">
    <property type="entry name" value="TRANSMEMBRANE PROTEIN 68"/>
    <property type="match status" value="1"/>
</dbReference>
<feature type="region of interest" description="Disordered" evidence="4">
    <location>
        <begin position="45"/>
        <end position="93"/>
    </location>
</feature>
<dbReference type="AlphaFoldDB" id="A0A6P8CEZ0"/>
<comment type="similarity">
    <text evidence="1">Belongs to the diacylglycerol acyltransferase family.</text>
</comment>